<evidence type="ECO:0000256" key="1">
    <source>
        <dbReference type="SAM" id="Phobius"/>
    </source>
</evidence>
<dbReference type="AlphaFoldDB" id="A0A285PHD7"/>
<evidence type="ECO:0000313" key="2">
    <source>
        <dbReference type="EMBL" id="SNZ20657.1"/>
    </source>
</evidence>
<dbReference type="RefSeq" id="WP_097155021.1">
    <property type="nucleotide sequence ID" value="NZ_OBEL01000005.1"/>
</dbReference>
<feature type="transmembrane region" description="Helical" evidence="1">
    <location>
        <begin position="196"/>
        <end position="213"/>
    </location>
</feature>
<feature type="transmembrane region" description="Helical" evidence="1">
    <location>
        <begin position="287"/>
        <end position="305"/>
    </location>
</feature>
<feature type="transmembrane region" description="Helical" evidence="1">
    <location>
        <begin position="461"/>
        <end position="480"/>
    </location>
</feature>
<feature type="transmembrane region" description="Helical" evidence="1">
    <location>
        <begin position="112"/>
        <end position="130"/>
    </location>
</feature>
<feature type="transmembrane region" description="Helical" evidence="1">
    <location>
        <begin position="81"/>
        <end position="100"/>
    </location>
</feature>
<proteinExistence type="predicted"/>
<feature type="transmembrane region" description="Helical" evidence="1">
    <location>
        <begin position="171"/>
        <end position="190"/>
    </location>
</feature>
<protein>
    <recommendedName>
        <fullName evidence="4">O-Antigen ligase</fullName>
    </recommendedName>
</protein>
<name>A0A285PHD7_9HYPH</name>
<organism evidence="2 3">
    <name type="scientific">Cohaesibacter gelatinilyticus</name>
    <dbReference type="NCBI Taxonomy" id="372072"/>
    <lineage>
        <taxon>Bacteria</taxon>
        <taxon>Pseudomonadati</taxon>
        <taxon>Pseudomonadota</taxon>
        <taxon>Alphaproteobacteria</taxon>
        <taxon>Hyphomicrobiales</taxon>
        <taxon>Cohaesibacteraceae</taxon>
    </lineage>
</organism>
<evidence type="ECO:0000313" key="3">
    <source>
        <dbReference type="Proteomes" id="UP000219439"/>
    </source>
</evidence>
<feature type="transmembrane region" description="Helical" evidence="1">
    <location>
        <begin position="486"/>
        <end position="509"/>
    </location>
</feature>
<evidence type="ECO:0008006" key="4">
    <source>
        <dbReference type="Google" id="ProtNLM"/>
    </source>
</evidence>
<gene>
    <name evidence="2" type="ORF">SAMN06265368_3767</name>
</gene>
<feature type="transmembrane region" description="Helical" evidence="1">
    <location>
        <begin position="342"/>
        <end position="369"/>
    </location>
</feature>
<dbReference type="EMBL" id="OBEL01000005">
    <property type="protein sequence ID" value="SNZ20657.1"/>
    <property type="molecule type" value="Genomic_DNA"/>
</dbReference>
<feature type="transmembrane region" description="Helical" evidence="1">
    <location>
        <begin position="430"/>
        <end position="449"/>
    </location>
</feature>
<keyword evidence="1" id="KW-0472">Membrane</keyword>
<keyword evidence="1" id="KW-0812">Transmembrane</keyword>
<accession>A0A285PHD7</accession>
<dbReference type="Proteomes" id="UP000219439">
    <property type="component" value="Unassembled WGS sequence"/>
</dbReference>
<feature type="transmembrane region" description="Helical" evidence="1">
    <location>
        <begin position="311"/>
        <end position="335"/>
    </location>
</feature>
<keyword evidence="3" id="KW-1185">Reference proteome</keyword>
<feature type="transmembrane region" description="Helical" evidence="1">
    <location>
        <begin position="142"/>
        <end position="159"/>
    </location>
</feature>
<keyword evidence="1" id="KW-1133">Transmembrane helix</keyword>
<sequence length="510" mass="56444">MSTLVNNQMQHAASPYQPVSGHAIERLAIQTSHLSLTLALCLLVTTFPIAAFFISPLIAIIGHLILVSAVTFYFAPALPQIVYFALLFQNIIISIFSGFVSDAESFNILKGFNFLTMMVAWLWLFGSYAMNWRVHSRQVNRIMAVGLIAFAIIGFYLLLGMAKNPMAASIYLRNIITPMVMFQLFFFVALRFNQPLLPFFTTVTVIVIIAGWIEMLDRPLWLDLTNGWTYWGKIMEKDILNLSWDQDAKEKGQVLLGILDSMRVDFLNTPLLGDNSIKITRMNGPNLHPISYSYALSILALIMWFSKRGWWVLPLLPLLLLASAKGSMIMIFLAFCALLARFLFGAVFGLVSLVFVLVCYFVLGIIIGLDIGDFHVLGFMGGVYDFLGNPIGYGLGDGGNLATNFGKLDWSAYQAAGRTPTAMESAVGVMMRQMGFAAFALLACYAWIGYQTFKLSLQSKVALHSIASFGLFIILVNGVFQEEALFSPLALGSMMALNGHILGASLRAVR</sequence>
<dbReference type="OrthoDB" id="8141108at2"/>
<reference evidence="2 3" key="1">
    <citation type="submission" date="2017-09" db="EMBL/GenBank/DDBJ databases">
        <authorList>
            <person name="Ehlers B."/>
            <person name="Leendertz F.H."/>
        </authorList>
    </citation>
    <scope>NUCLEOTIDE SEQUENCE [LARGE SCALE GENOMIC DNA]</scope>
    <source>
        <strain evidence="2 3">DSM 18289</strain>
    </source>
</reference>